<reference evidence="2" key="1">
    <citation type="journal article" date="2015" name="Genome Biol. Evol.">
        <title>Nucleomorph Genome Sequences of Two Chlorarachniophytes, Amorphochlora amoebiformis and Lotharella vacuolata.</title>
        <authorList>
            <person name="Suzuki S."/>
            <person name="Shirato S."/>
            <person name="Hirakawa Y."/>
            <person name="Ishida K."/>
        </authorList>
    </citation>
    <scope>NUCLEOTIDE SEQUENCE</scope>
    <source>
        <strain evidence="2">CCMP240</strain>
    </source>
</reference>
<name>A0A0H5BGX4_9EUKA</name>
<keyword evidence="1" id="KW-1133">Transmembrane helix</keyword>
<sequence length="100" mass="11834">MLNILKNIIYNKYVYILYDFSNHNTIIVIYNTIQFNLNLINIIKKAIIKMQLYVVLLYKISPIFNIISSSASVIIIFPFLYSMGKMQYSNIYILYGLYTQ</sequence>
<keyword evidence="1" id="KW-0812">Transmembrane</keyword>
<evidence type="ECO:0000313" key="2">
    <source>
        <dbReference type="EMBL" id="BAS01461.1"/>
    </source>
</evidence>
<accession>A0A0H5BGX4</accession>
<keyword evidence="2" id="KW-0542">Nucleomorph</keyword>
<proteinExistence type="predicted"/>
<protein>
    <submittedName>
        <fullName evidence="2">Uncharacterized protein</fullName>
    </submittedName>
</protein>
<keyword evidence="1" id="KW-0472">Membrane</keyword>
<dbReference type="EMBL" id="AB996599">
    <property type="protein sequence ID" value="BAS01461.1"/>
    <property type="molecule type" value="Genomic_DNA"/>
</dbReference>
<organism evidence="2">
    <name type="scientific">Lotharella vacuolata</name>
    <dbReference type="NCBI Taxonomy" id="74820"/>
    <lineage>
        <taxon>Eukaryota</taxon>
        <taxon>Sar</taxon>
        <taxon>Rhizaria</taxon>
        <taxon>Cercozoa</taxon>
        <taxon>Chlorarachniophyceae</taxon>
        <taxon>Lotharella</taxon>
    </lineage>
</organism>
<feature type="transmembrane region" description="Helical" evidence="1">
    <location>
        <begin position="60"/>
        <end position="81"/>
    </location>
</feature>
<dbReference type="AlphaFoldDB" id="A0A0H5BGX4"/>
<evidence type="ECO:0000256" key="1">
    <source>
        <dbReference type="SAM" id="Phobius"/>
    </source>
</evidence>
<geneLocation type="nucleomorph" evidence="2"/>